<keyword evidence="5 7" id="KW-0418">Kinase</keyword>
<comment type="subcellular location">
    <subcellularLocation>
        <location evidence="5">Cytoplasm</location>
    </subcellularLocation>
</comment>
<evidence type="ECO:0000313" key="8">
    <source>
        <dbReference type="Proteomes" id="UP001595636"/>
    </source>
</evidence>
<evidence type="ECO:0000313" key="7">
    <source>
        <dbReference type="EMBL" id="MFC3625531.1"/>
    </source>
</evidence>
<comment type="function">
    <text evidence="5">Catalyzes the phosphorylation of the 3'-hydroxyl group of dephosphocoenzyme A to form coenzyme A.</text>
</comment>
<accession>A0ABV7TS06</accession>
<dbReference type="Proteomes" id="UP001595636">
    <property type="component" value="Unassembled WGS sequence"/>
</dbReference>
<dbReference type="CDD" id="cd02022">
    <property type="entry name" value="DPCK"/>
    <property type="match status" value="1"/>
</dbReference>
<feature type="binding site" evidence="5">
    <location>
        <begin position="13"/>
        <end position="18"/>
    </location>
    <ligand>
        <name>ATP</name>
        <dbReference type="ChEBI" id="CHEBI:30616"/>
    </ligand>
</feature>
<dbReference type="InterPro" id="IPR001977">
    <property type="entry name" value="Depp_CoAkinase"/>
</dbReference>
<dbReference type="HAMAP" id="MF_00376">
    <property type="entry name" value="Dephospho_CoA_kinase"/>
    <property type="match status" value="1"/>
</dbReference>
<organism evidence="7 8">
    <name type="scientific">Vogesella amnigena</name>
    <dbReference type="NCBI Taxonomy" id="1507449"/>
    <lineage>
        <taxon>Bacteria</taxon>
        <taxon>Pseudomonadati</taxon>
        <taxon>Pseudomonadota</taxon>
        <taxon>Betaproteobacteria</taxon>
        <taxon>Neisseriales</taxon>
        <taxon>Chromobacteriaceae</taxon>
        <taxon>Vogesella</taxon>
    </lineage>
</organism>
<dbReference type="PANTHER" id="PTHR10695:SF46">
    <property type="entry name" value="BIFUNCTIONAL COENZYME A SYNTHASE-RELATED"/>
    <property type="match status" value="1"/>
</dbReference>
<sequence>MPSPVVGLTGGIGAGKSTVEKLFAGLGIPCVDTDAIAHQLTAPDGAAIAAIRAAFGDDAITADGAMNRAVMRTRVFADPAERHRLEAILHPMIREQSLRQLSALQAPYVLLGVPLLFETRLFDGVIQRSLLVDCAEEVQRQRVMARSGLDASQVAAIMAAQMPRAQRQQLADDVIDNSGDEAALALQVHDKHRYYLACFGLPAQA</sequence>
<dbReference type="EC" id="2.7.1.24" evidence="5 6"/>
<proteinExistence type="inferred from homology"/>
<keyword evidence="5" id="KW-0963">Cytoplasm</keyword>
<keyword evidence="5 7" id="KW-0808">Transferase</keyword>
<comment type="catalytic activity">
    <reaction evidence="5">
        <text>3'-dephospho-CoA + ATP = ADP + CoA + H(+)</text>
        <dbReference type="Rhea" id="RHEA:18245"/>
        <dbReference type="ChEBI" id="CHEBI:15378"/>
        <dbReference type="ChEBI" id="CHEBI:30616"/>
        <dbReference type="ChEBI" id="CHEBI:57287"/>
        <dbReference type="ChEBI" id="CHEBI:57328"/>
        <dbReference type="ChEBI" id="CHEBI:456216"/>
        <dbReference type="EC" id="2.7.1.24"/>
    </reaction>
</comment>
<evidence type="ECO:0000256" key="5">
    <source>
        <dbReference type="HAMAP-Rule" id="MF_00376"/>
    </source>
</evidence>
<dbReference type="Gene3D" id="3.40.50.300">
    <property type="entry name" value="P-loop containing nucleotide triphosphate hydrolases"/>
    <property type="match status" value="1"/>
</dbReference>
<evidence type="ECO:0000256" key="3">
    <source>
        <dbReference type="ARBA" id="ARBA00022840"/>
    </source>
</evidence>
<reference evidence="8" key="1">
    <citation type="journal article" date="2019" name="Int. J. Syst. Evol. Microbiol.">
        <title>The Global Catalogue of Microorganisms (GCM) 10K type strain sequencing project: providing services to taxonomists for standard genome sequencing and annotation.</title>
        <authorList>
            <consortium name="The Broad Institute Genomics Platform"/>
            <consortium name="The Broad Institute Genome Sequencing Center for Infectious Disease"/>
            <person name="Wu L."/>
            <person name="Ma J."/>
        </authorList>
    </citation>
    <scope>NUCLEOTIDE SEQUENCE [LARGE SCALE GENOMIC DNA]</scope>
    <source>
        <strain evidence="8">KCTC 42195</strain>
    </source>
</reference>
<dbReference type="PANTHER" id="PTHR10695">
    <property type="entry name" value="DEPHOSPHO-COA KINASE-RELATED"/>
    <property type="match status" value="1"/>
</dbReference>
<dbReference type="Pfam" id="PF01121">
    <property type="entry name" value="CoaE"/>
    <property type="match status" value="1"/>
</dbReference>
<keyword evidence="4 5" id="KW-0173">Coenzyme A biosynthesis</keyword>
<dbReference type="GO" id="GO:0004140">
    <property type="term" value="F:dephospho-CoA kinase activity"/>
    <property type="evidence" value="ECO:0007669"/>
    <property type="project" value="UniProtKB-EC"/>
</dbReference>
<dbReference type="SUPFAM" id="SSF52540">
    <property type="entry name" value="P-loop containing nucleoside triphosphate hydrolases"/>
    <property type="match status" value="1"/>
</dbReference>
<keyword evidence="3 5" id="KW-0067">ATP-binding</keyword>
<evidence type="ECO:0000256" key="1">
    <source>
        <dbReference type="ARBA" id="ARBA00009018"/>
    </source>
</evidence>
<comment type="pathway">
    <text evidence="5">Cofactor biosynthesis; coenzyme A biosynthesis; CoA from (R)-pantothenate: step 5/5.</text>
</comment>
<protein>
    <recommendedName>
        <fullName evidence="5 6">Dephospho-CoA kinase</fullName>
        <ecNumber evidence="5 6">2.7.1.24</ecNumber>
    </recommendedName>
    <alternativeName>
        <fullName evidence="5">Dephosphocoenzyme A kinase</fullName>
    </alternativeName>
</protein>
<evidence type="ECO:0000256" key="6">
    <source>
        <dbReference type="NCBIfam" id="TIGR00152"/>
    </source>
</evidence>
<dbReference type="EMBL" id="JBHRYH010000011">
    <property type="protein sequence ID" value="MFC3625531.1"/>
    <property type="molecule type" value="Genomic_DNA"/>
</dbReference>
<evidence type="ECO:0000256" key="2">
    <source>
        <dbReference type="ARBA" id="ARBA00022741"/>
    </source>
</evidence>
<dbReference type="NCBIfam" id="TIGR00152">
    <property type="entry name" value="dephospho-CoA kinase"/>
    <property type="match status" value="1"/>
</dbReference>
<dbReference type="InterPro" id="IPR027417">
    <property type="entry name" value="P-loop_NTPase"/>
</dbReference>
<keyword evidence="8" id="KW-1185">Reference proteome</keyword>
<dbReference type="RefSeq" id="WP_390277129.1">
    <property type="nucleotide sequence ID" value="NZ_JBHRYH010000011.1"/>
</dbReference>
<name>A0ABV7TS06_9NEIS</name>
<evidence type="ECO:0000256" key="4">
    <source>
        <dbReference type="ARBA" id="ARBA00022993"/>
    </source>
</evidence>
<dbReference type="PROSITE" id="PS51219">
    <property type="entry name" value="DPCK"/>
    <property type="match status" value="1"/>
</dbReference>
<comment type="similarity">
    <text evidence="1 5">Belongs to the CoaE family.</text>
</comment>
<comment type="caution">
    <text evidence="7">The sequence shown here is derived from an EMBL/GenBank/DDBJ whole genome shotgun (WGS) entry which is preliminary data.</text>
</comment>
<gene>
    <name evidence="5 7" type="primary">coaE</name>
    <name evidence="7" type="ORF">ACFOKJ_05130</name>
</gene>
<keyword evidence="2 5" id="KW-0547">Nucleotide-binding</keyword>